<dbReference type="Gene3D" id="3.40.50.1000">
    <property type="entry name" value="HAD superfamily/HAD-like"/>
    <property type="match status" value="1"/>
</dbReference>
<dbReference type="Gene3D" id="1.10.150.450">
    <property type="match status" value="1"/>
</dbReference>
<sequence length="280" mass="32465">MKKPHPIDPNSLGNATVAHPGLVPDLKYGFGPIPEGVPNHRIFLFDIDNCLYERATQIHDMIEVNIHKYFKNMLDLDDECAQRLQVDYFQTYGLALEGLVRMHQVDAMDYNLKVDDALDLESVLSYNPRLREMLIRVKLLGRFDLFWLATNAYKNHAFRVISILGVADLFDGLTFCDYAQYPIVCKPMPEFFFCLLLALRIDKDDKGALSHLYFVDDSGLNVKAAHDLGFGHVFHYVEMQNEYENLLLLPDFRKYYDNGENREGRKIKVIRQILDLEKIL</sequence>
<dbReference type="InterPro" id="IPR036412">
    <property type="entry name" value="HAD-like_sf"/>
</dbReference>
<dbReference type="SFLD" id="SFLDS00003">
    <property type="entry name" value="Haloacid_Dehalogenase"/>
    <property type="match status" value="1"/>
</dbReference>
<dbReference type="InterPro" id="IPR023214">
    <property type="entry name" value="HAD_sf"/>
</dbReference>
<reference evidence="2" key="1">
    <citation type="journal article" date="2018" name="Nat. Microbiol.">
        <title>Leveraging single-cell genomics to expand the fungal tree of life.</title>
        <authorList>
            <person name="Ahrendt S.R."/>
            <person name="Quandt C.A."/>
            <person name="Ciobanu D."/>
            <person name="Clum A."/>
            <person name="Salamov A."/>
            <person name="Andreopoulos B."/>
            <person name="Cheng J.F."/>
            <person name="Woyke T."/>
            <person name="Pelin A."/>
            <person name="Henrissat B."/>
            <person name="Reynolds N.K."/>
            <person name="Benny G.L."/>
            <person name="Smith M.E."/>
            <person name="James T.Y."/>
            <person name="Grigoriev I.V."/>
        </authorList>
    </citation>
    <scope>NUCLEOTIDE SEQUENCE [LARGE SCALE GENOMIC DNA]</scope>
    <source>
        <strain evidence="2">Baker2002</strain>
    </source>
</reference>
<dbReference type="GO" id="GO:0008252">
    <property type="term" value="F:nucleotidase activity"/>
    <property type="evidence" value="ECO:0007669"/>
    <property type="project" value="TreeGrafter"/>
</dbReference>
<dbReference type="InterPro" id="IPR010237">
    <property type="entry name" value="Pyr-5-nucltdase"/>
</dbReference>
<dbReference type="SFLD" id="SFLDG01132">
    <property type="entry name" value="C1.5.3:_5'-Nucleotidase_Like"/>
    <property type="match status" value="1"/>
</dbReference>
<dbReference type="PANTHER" id="PTHR47438:SF1">
    <property type="entry name" value="PHOSPHATE METABOLISM PROTEIN 8-RELATED"/>
    <property type="match status" value="1"/>
</dbReference>
<dbReference type="Proteomes" id="UP000268321">
    <property type="component" value="Unassembled WGS sequence"/>
</dbReference>
<dbReference type="OrthoDB" id="1065058at2759"/>
<dbReference type="SUPFAM" id="SSF56784">
    <property type="entry name" value="HAD-like"/>
    <property type="match status" value="1"/>
</dbReference>
<dbReference type="GO" id="GO:0006206">
    <property type="term" value="P:pyrimidine nucleobase metabolic process"/>
    <property type="evidence" value="ECO:0007669"/>
    <property type="project" value="TreeGrafter"/>
</dbReference>
<dbReference type="EMBL" id="ML004429">
    <property type="protein sequence ID" value="RKP32764.1"/>
    <property type="molecule type" value="Genomic_DNA"/>
</dbReference>
<gene>
    <name evidence="1" type="ORF">METBISCDRAFT_21033</name>
</gene>
<keyword evidence="2" id="KW-1185">Reference proteome</keyword>
<name>A0A4P9ZHW7_9ASCO</name>
<evidence type="ECO:0000313" key="2">
    <source>
        <dbReference type="Proteomes" id="UP000268321"/>
    </source>
</evidence>
<dbReference type="SFLD" id="SFLDG01129">
    <property type="entry name" value="C1.5:_HAD__Beta-PGM__Phosphata"/>
    <property type="match status" value="1"/>
</dbReference>
<dbReference type="PANTHER" id="PTHR47438">
    <property type="entry name" value="PHOSPHATE METABOLISM PROTEIN 8-RELATED"/>
    <property type="match status" value="1"/>
</dbReference>
<evidence type="ECO:0000313" key="1">
    <source>
        <dbReference type="EMBL" id="RKP32764.1"/>
    </source>
</evidence>
<dbReference type="NCBIfam" id="TIGR01993">
    <property type="entry name" value="Pyr-5-nucltdase"/>
    <property type="match status" value="1"/>
</dbReference>
<dbReference type="InterPro" id="IPR052791">
    <property type="entry name" value="SSM1_domain"/>
</dbReference>
<organism evidence="1 2">
    <name type="scientific">Metschnikowia bicuspidata</name>
    <dbReference type="NCBI Taxonomy" id="27322"/>
    <lineage>
        <taxon>Eukaryota</taxon>
        <taxon>Fungi</taxon>
        <taxon>Dikarya</taxon>
        <taxon>Ascomycota</taxon>
        <taxon>Saccharomycotina</taxon>
        <taxon>Pichiomycetes</taxon>
        <taxon>Metschnikowiaceae</taxon>
        <taxon>Metschnikowia</taxon>
    </lineage>
</organism>
<accession>A0A4P9ZHW7</accession>
<proteinExistence type="predicted"/>
<dbReference type="GO" id="GO:0009166">
    <property type="term" value="P:nucleotide catabolic process"/>
    <property type="evidence" value="ECO:0007669"/>
    <property type="project" value="TreeGrafter"/>
</dbReference>
<dbReference type="AlphaFoldDB" id="A0A4P9ZHW7"/>
<dbReference type="Pfam" id="PF00702">
    <property type="entry name" value="Hydrolase"/>
    <property type="match status" value="1"/>
</dbReference>
<protein>
    <submittedName>
        <fullName evidence="1">Pyrimidine 5-nucleotidase</fullName>
    </submittedName>
</protein>